<sequence length="279" mass="32793">MQAIKNSMIKLKEYIEKENFIGYDPYDTLLSPFPFSKLGKWLPILAIQFQKRNPINIRPLLCIKKNYNPKAMGLFLQAYSILYQKNPKPGYKEKMEFLFNWLKKNYSSGYRGYCWGYNFPWASPVKYLKPNVPSAVVTGFIIRGIYEYFKINKDENVAQVIESAANFILNDLPISKDKNGICISYTPSEQDYCYNASLLGAEVLARSYTINKQEKLKENVVQAVNWVIYHQKESGKWNYSINPETGKEREQVDFHQGYILESIFCRWQRLISFFNFFQL</sequence>
<organism evidence="1">
    <name type="scientific">marine sediment metagenome</name>
    <dbReference type="NCBI Taxonomy" id="412755"/>
    <lineage>
        <taxon>unclassified sequences</taxon>
        <taxon>metagenomes</taxon>
        <taxon>ecological metagenomes</taxon>
    </lineage>
</organism>
<name>X0ZPQ7_9ZZZZ</name>
<evidence type="ECO:0008006" key="2">
    <source>
        <dbReference type="Google" id="ProtNLM"/>
    </source>
</evidence>
<dbReference type="InterPro" id="IPR008928">
    <property type="entry name" value="6-hairpin_glycosidase_sf"/>
</dbReference>
<evidence type="ECO:0000313" key="1">
    <source>
        <dbReference type="EMBL" id="GAG71379.1"/>
    </source>
</evidence>
<dbReference type="SUPFAM" id="SSF48208">
    <property type="entry name" value="Six-hairpin glycosidases"/>
    <property type="match status" value="1"/>
</dbReference>
<reference evidence="1" key="1">
    <citation type="journal article" date="2014" name="Front. Microbiol.">
        <title>High frequency of phylogenetically diverse reductive dehalogenase-homologous genes in deep subseafloor sedimentary metagenomes.</title>
        <authorList>
            <person name="Kawai M."/>
            <person name="Futagami T."/>
            <person name="Toyoda A."/>
            <person name="Takaki Y."/>
            <person name="Nishi S."/>
            <person name="Hori S."/>
            <person name="Arai W."/>
            <person name="Tsubouchi T."/>
            <person name="Morono Y."/>
            <person name="Uchiyama I."/>
            <person name="Ito T."/>
            <person name="Fujiyama A."/>
            <person name="Inagaki F."/>
            <person name="Takami H."/>
        </authorList>
    </citation>
    <scope>NUCLEOTIDE SEQUENCE</scope>
    <source>
        <strain evidence="1">Expedition CK06-06</strain>
    </source>
</reference>
<feature type="non-terminal residue" evidence="1">
    <location>
        <position position="279"/>
    </location>
</feature>
<comment type="caution">
    <text evidence="1">The sequence shown here is derived from an EMBL/GenBank/DDBJ whole genome shotgun (WGS) entry which is preliminary data.</text>
</comment>
<gene>
    <name evidence="1" type="ORF">S01H4_15748</name>
</gene>
<proteinExistence type="predicted"/>
<protein>
    <recommendedName>
        <fullName evidence="2">Squalene cyclase C-terminal domain-containing protein</fullName>
    </recommendedName>
</protein>
<dbReference type="GO" id="GO:0005975">
    <property type="term" value="P:carbohydrate metabolic process"/>
    <property type="evidence" value="ECO:0007669"/>
    <property type="project" value="InterPro"/>
</dbReference>
<dbReference type="EMBL" id="BART01006901">
    <property type="protein sequence ID" value="GAG71379.1"/>
    <property type="molecule type" value="Genomic_DNA"/>
</dbReference>
<dbReference type="AlphaFoldDB" id="X0ZPQ7"/>
<accession>X0ZPQ7</accession>